<dbReference type="EMBL" id="MNLB01000004">
    <property type="protein sequence ID" value="PAC73571.1"/>
    <property type="molecule type" value="Genomic_DNA"/>
</dbReference>
<proteinExistence type="predicted"/>
<accession>A0A267WLS3</accession>
<gene>
    <name evidence="3" type="ORF">BPS1E_0963</name>
</gene>
<comment type="caution">
    <text evidence="3">The sequence shown here is derived from an EMBL/GenBank/DDBJ whole genome shotgun (WGS) entry which is preliminary data.</text>
</comment>
<feature type="compositionally biased region" description="Polar residues" evidence="1">
    <location>
        <begin position="382"/>
        <end position="391"/>
    </location>
</feature>
<evidence type="ECO:0000256" key="2">
    <source>
        <dbReference type="SAM" id="Phobius"/>
    </source>
</evidence>
<evidence type="ECO:0000256" key="1">
    <source>
        <dbReference type="SAM" id="MobiDB-lite"/>
    </source>
</evidence>
<dbReference type="AlphaFoldDB" id="A0A267WLS3"/>
<evidence type="ECO:0000313" key="4">
    <source>
        <dbReference type="Proteomes" id="UP000216789"/>
    </source>
</evidence>
<protein>
    <submittedName>
        <fullName evidence="3">Uncharacterized protein</fullName>
    </submittedName>
</protein>
<feature type="compositionally biased region" description="Basic residues" evidence="1">
    <location>
        <begin position="276"/>
        <end position="286"/>
    </location>
</feature>
<feature type="transmembrane region" description="Helical" evidence="2">
    <location>
        <begin position="210"/>
        <end position="230"/>
    </location>
</feature>
<sequence length="443" mass="47470">MNAMTLLQEEQEKPQSKAGPTRHAKIMRGIVTPIFGLLAIACIVLGVLNATIWKPSAQVTASASVTGSQYVVTDPNVLQLVDDRVTISAKSHDKSANVCIAIGSARDIAGWIAGSKYTRVTGLSDWSTLSTLKTTAQGTADNSEGQVAFQDSDMWRTVKCNAGSVDMQFKGANTNNAEDSVAIIDYGDRKGGSVTLDWNRRSMLNFAMPFYLSGGLLAILAVLSASVFAMPPHKRRNKRAFAMVDGIGSTQGDDDEVAAWVRNAEASAARSEKSGPKRKRRRHAGHRASGSENSQNEVAQPTIVDPGARNLVADQQNAAADGVEENDDFEQTSVISQDELAAYFARLAQEESSAAAAASGSVEFAVSDEINVPNEVDEMAVTTESVGSNETSENDESDNDKSDEPDNDKSDEPDNDKSDEPDNDKSDEPDNDKSDEPDNEEAK</sequence>
<keyword evidence="2" id="KW-1133">Transmembrane helix</keyword>
<keyword evidence="2" id="KW-0812">Transmembrane</keyword>
<evidence type="ECO:0000313" key="3">
    <source>
        <dbReference type="EMBL" id="PAC73571.1"/>
    </source>
</evidence>
<dbReference type="Proteomes" id="UP000216789">
    <property type="component" value="Unassembled WGS sequence"/>
</dbReference>
<feature type="compositionally biased region" description="Basic and acidic residues" evidence="1">
    <location>
        <begin position="399"/>
        <end position="443"/>
    </location>
</feature>
<feature type="transmembrane region" description="Helical" evidence="2">
    <location>
        <begin position="30"/>
        <end position="53"/>
    </location>
</feature>
<organism evidence="3 4">
    <name type="scientific">Bifidobacterium pseudocatenulatum</name>
    <dbReference type="NCBI Taxonomy" id="28026"/>
    <lineage>
        <taxon>Bacteria</taxon>
        <taxon>Bacillati</taxon>
        <taxon>Actinomycetota</taxon>
        <taxon>Actinomycetes</taxon>
        <taxon>Bifidobacteriales</taxon>
        <taxon>Bifidobacteriaceae</taxon>
        <taxon>Bifidobacterium</taxon>
    </lineage>
</organism>
<feature type="region of interest" description="Disordered" evidence="1">
    <location>
        <begin position="370"/>
        <end position="443"/>
    </location>
</feature>
<feature type="region of interest" description="Disordered" evidence="1">
    <location>
        <begin position="266"/>
        <end position="303"/>
    </location>
</feature>
<feature type="region of interest" description="Disordered" evidence="1">
    <location>
        <begin position="1"/>
        <end position="22"/>
    </location>
</feature>
<keyword evidence="2" id="KW-0472">Membrane</keyword>
<reference evidence="3 4" key="1">
    <citation type="journal article" date="2017" name="ISME J.">
        <title>Unveiling bifidobacterial biogeography across the mammalian branch of the tree of life.</title>
        <authorList>
            <person name="Milani C."/>
            <person name="Mangifesta M."/>
            <person name="Mancabelli L."/>
            <person name="Lugli G.A."/>
            <person name="James K."/>
            <person name="Duranti S."/>
            <person name="Turroni F."/>
            <person name="Ferrario C."/>
            <person name="Ossiprandi M.C."/>
            <person name="van Sinderen D."/>
            <person name="Ventura M."/>
        </authorList>
    </citation>
    <scope>NUCLEOTIDE SEQUENCE [LARGE SCALE GENOMIC DNA]</scope>
    <source>
        <strain evidence="3 4">1E</strain>
    </source>
</reference>
<name>A0A267WLS3_BIFPS</name>